<keyword evidence="5" id="KW-0276">Fatty acid metabolism</keyword>
<evidence type="ECO:0000256" key="2">
    <source>
        <dbReference type="ARBA" id="ARBA00022516"/>
    </source>
</evidence>
<dbReference type="EMBL" id="ASHM01064196">
    <property type="protein sequence ID" value="PNX90851.1"/>
    <property type="molecule type" value="Genomic_DNA"/>
</dbReference>
<evidence type="ECO:0000256" key="10">
    <source>
        <dbReference type="PROSITE-ProRule" id="PRU00152"/>
    </source>
</evidence>
<reference evidence="14 15" key="1">
    <citation type="journal article" date="2014" name="Am. J. Bot.">
        <title>Genome assembly and annotation for red clover (Trifolium pratense; Fabaceae).</title>
        <authorList>
            <person name="Istvanek J."/>
            <person name="Jaros M."/>
            <person name="Krenek A."/>
            <person name="Repkova J."/>
        </authorList>
    </citation>
    <scope>NUCLEOTIDE SEQUENCE [LARGE SCALE GENOMIC DNA]</scope>
    <source>
        <strain evidence="15">cv. Tatra</strain>
        <tissue evidence="14">Young leaves</tissue>
    </source>
</reference>
<evidence type="ECO:0000256" key="9">
    <source>
        <dbReference type="ARBA" id="ARBA00023160"/>
    </source>
</evidence>
<evidence type="ECO:0000256" key="1">
    <source>
        <dbReference type="ARBA" id="ARBA00009419"/>
    </source>
</evidence>
<dbReference type="InterPro" id="IPR000907">
    <property type="entry name" value="LipOase"/>
</dbReference>
<feature type="region of interest" description="Disordered" evidence="11">
    <location>
        <begin position="143"/>
        <end position="185"/>
    </location>
</feature>
<comment type="similarity">
    <text evidence="1">Belongs to the lipoxygenase family.</text>
</comment>
<dbReference type="InterPro" id="IPR036226">
    <property type="entry name" value="LipOase_C_sf"/>
</dbReference>
<evidence type="ECO:0000256" key="3">
    <source>
        <dbReference type="ARBA" id="ARBA00022723"/>
    </source>
</evidence>
<dbReference type="GO" id="GO:0006633">
    <property type="term" value="P:fatty acid biosynthetic process"/>
    <property type="evidence" value="ECO:0007669"/>
    <property type="project" value="UniProtKB-KW"/>
</dbReference>
<evidence type="ECO:0000256" key="4">
    <source>
        <dbReference type="ARBA" id="ARBA00022767"/>
    </source>
</evidence>
<feature type="compositionally biased region" description="Basic and acidic residues" evidence="11">
    <location>
        <begin position="170"/>
        <end position="182"/>
    </location>
</feature>
<evidence type="ECO:0000256" key="11">
    <source>
        <dbReference type="SAM" id="MobiDB-lite"/>
    </source>
</evidence>
<dbReference type="PROSITE" id="PS50095">
    <property type="entry name" value="PLAT"/>
    <property type="match status" value="1"/>
</dbReference>
<dbReference type="InterPro" id="IPR013819">
    <property type="entry name" value="LipOase_C"/>
</dbReference>
<dbReference type="SMART" id="SM00308">
    <property type="entry name" value="LH2"/>
    <property type="match status" value="1"/>
</dbReference>
<proteinExistence type="inferred from homology"/>
<dbReference type="PROSITE" id="PS51393">
    <property type="entry name" value="LIPOXYGENASE_3"/>
    <property type="match status" value="1"/>
</dbReference>
<comment type="caution">
    <text evidence="14">The sequence shown here is derived from an EMBL/GenBank/DDBJ whole genome shotgun (WGS) entry which is preliminary data.</text>
</comment>
<dbReference type="SUPFAM" id="SSF48484">
    <property type="entry name" value="Lipoxigenase"/>
    <property type="match status" value="1"/>
</dbReference>
<keyword evidence="7" id="KW-0560">Oxidoreductase</keyword>
<dbReference type="InterPro" id="IPR001024">
    <property type="entry name" value="PLAT/LH2_dom"/>
</dbReference>
<evidence type="ECO:0000313" key="15">
    <source>
        <dbReference type="Proteomes" id="UP000236291"/>
    </source>
</evidence>
<keyword evidence="6" id="KW-0223">Dioxygenase</keyword>
<keyword evidence="8" id="KW-0443">Lipid metabolism</keyword>
<dbReference type="Pfam" id="PF00305">
    <property type="entry name" value="Lipoxygenase"/>
    <property type="match status" value="1"/>
</dbReference>
<keyword evidence="3" id="KW-0479">Metal-binding</keyword>
<name>A0A2K3MJA9_TRIPR</name>
<evidence type="ECO:0000256" key="8">
    <source>
        <dbReference type="ARBA" id="ARBA00023098"/>
    </source>
</evidence>
<organism evidence="14 15">
    <name type="scientific">Trifolium pratense</name>
    <name type="common">Red clover</name>
    <dbReference type="NCBI Taxonomy" id="57577"/>
    <lineage>
        <taxon>Eukaryota</taxon>
        <taxon>Viridiplantae</taxon>
        <taxon>Streptophyta</taxon>
        <taxon>Embryophyta</taxon>
        <taxon>Tracheophyta</taxon>
        <taxon>Spermatophyta</taxon>
        <taxon>Magnoliopsida</taxon>
        <taxon>eudicotyledons</taxon>
        <taxon>Gunneridae</taxon>
        <taxon>Pentapetalae</taxon>
        <taxon>rosids</taxon>
        <taxon>fabids</taxon>
        <taxon>Fabales</taxon>
        <taxon>Fabaceae</taxon>
        <taxon>Papilionoideae</taxon>
        <taxon>50 kb inversion clade</taxon>
        <taxon>NPAAA clade</taxon>
        <taxon>Hologalegina</taxon>
        <taxon>IRL clade</taxon>
        <taxon>Trifolieae</taxon>
        <taxon>Trifolium</taxon>
    </lineage>
</organism>
<dbReference type="AlphaFoldDB" id="A0A2K3MJA9"/>
<evidence type="ECO:0000256" key="7">
    <source>
        <dbReference type="ARBA" id="ARBA00023002"/>
    </source>
</evidence>
<dbReference type="PRINTS" id="PR00468">
    <property type="entry name" value="PLTLPOXGNASE"/>
</dbReference>
<dbReference type="PANTHER" id="PTHR11771">
    <property type="entry name" value="LIPOXYGENASE"/>
    <property type="match status" value="1"/>
</dbReference>
<dbReference type="Gene3D" id="4.10.375.10">
    <property type="entry name" value="Lipoxygenase-1, Domain 2"/>
    <property type="match status" value="1"/>
</dbReference>
<reference evidence="14 15" key="2">
    <citation type="journal article" date="2017" name="Front. Plant Sci.">
        <title>Gene Classification and Mining of Molecular Markers Useful in Red Clover (Trifolium pratense) Breeding.</title>
        <authorList>
            <person name="Istvanek J."/>
            <person name="Dluhosova J."/>
            <person name="Dluhos P."/>
            <person name="Patkova L."/>
            <person name="Nedelnik J."/>
            <person name="Repkova J."/>
        </authorList>
    </citation>
    <scope>NUCLEOTIDE SEQUENCE [LARGE SCALE GENOMIC DNA]</scope>
    <source>
        <strain evidence="15">cv. Tatra</strain>
        <tissue evidence="14">Young leaves</tissue>
    </source>
</reference>
<dbReference type="GO" id="GO:0034440">
    <property type="term" value="P:lipid oxidation"/>
    <property type="evidence" value="ECO:0007669"/>
    <property type="project" value="InterPro"/>
</dbReference>
<evidence type="ECO:0000256" key="5">
    <source>
        <dbReference type="ARBA" id="ARBA00022832"/>
    </source>
</evidence>
<dbReference type="Pfam" id="PF01477">
    <property type="entry name" value="PLAT"/>
    <property type="match status" value="1"/>
</dbReference>
<protein>
    <submittedName>
        <fullName evidence="14">Linoleate 13s-lipoxygenase 3-1 chloroplastic-like</fullName>
    </submittedName>
</protein>
<accession>A0A2K3MJA9</accession>
<dbReference type="STRING" id="57577.A0A2K3MJA9"/>
<dbReference type="GO" id="GO:0031408">
    <property type="term" value="P:oxylipin biosynthetic process"/>
    <property type="evidence" value="ECO:0007669"/>
    <property type="project" value="UniProtKB-KW"/>
</dbReference>
<dbReference type="Gene3D" id="2.60.60.20">
    <property type="entry name" value="PLAT/LH2 domain"/>
    <property type="match status" value="1"/>
</dbReference>
<feature type="domain" description="PLAT" evidence="12">
    <location>
        <begin position="1"/>
        <end position="87"/>
    </location>
</feature>
<evidence type="ECO:0000313" key="14">
    <source>
        <dbReference type="EMBL" id="PNX90851.1"/>
    </source>
</evidence>
<feature type="domain" description="Lipoxygenase" evidence="13">
    <location>
        <begin position="90"/>
        <end position="269"/>
    </location>
</feature>
<keyword evidence="9" id="KW-0275">Fatty acid biosynthesis</keyword>
<gene>
    <name evidence="14" type="ORF">L195_g046979</name>
</gene>
<evidence type="ECO:0000259" key="13">
    <source>
        <dbReference type="PROSITE" id="PS51393"/>
    </source>
</evidence>
<evidence type="ECO:0000259" key="12">
    <source>
        <dbReference type="PROSITE" id="PS50095"/>
    </source>
</evidence>
<dbReference type="GO" id="GO:0016702">
    <property type="term" value="F:oxidoreductase activity, acting on single donors with incorporation of molecular oxygen, incorporation of two atoms of oxygen"/>
    <property type="evidence" value="ECO:0007669"/>
    <property type="project" value="InterPro"/>
</dbReference>
<dbReference type="SUPFAM" id="SSF49723">
    <property type="entry name" value="Lipase/lipooxygenase domain (PLAT/LH2 domain)"/>
    <property type="match status" value="1"/>
</dbReference>
<comment type="caution">
    <text evidence="10">Lacks conserved residue(s) required for the propagation of feature annotation.</text>
</comment>
<keyword evidence="2" id="KW-0444">Lipid biosynthesis</keyword>
<dbReference type="Proteomes" id="UP000236291">
    <property type="component" value="Unassembled WGS sequence"/>
</dbReference>
<dbReference type="GO" id="GO:0046872">
    <property type="term" value="F:metal ion binding"/>
    <property type="evidence" value="ECO:0007669"/>
    <property type="project" value="UniProtKB-KW"/>
</dbReference>
<sequence length="269" mass="30687">MEPKLSHETVLEFSKLEDKGSASSTYIVEFIVDSDFGVPGAVTAVNNYDNEFFLETINIKEKGNICFSCKSWIQPNKLDPHKRIFFINKVYLPCETPNGLKEFRGRELKQMRGGDDGSENGQLRPWNRIYDYDVYNDLGDPDKGNDYARPTLGGQHNPHPTRCRTGRPPTKSDAKAESRPSESELIYVPRDEEYEDIKQQYINQGKLKAVLRNIVPGLRYKIMGSEVISNIDRFIQEPTEHSVPKSLLNLGVAMGQFFKFDPPKLFSSK</sequence>
<dbReference type="InterPro" id="IPR001246">
    <property type="entry name" value="LipOase_plant"/>
</dbReference>
<dbReference type="InterPro" id="IPR036392">
    <property type="entry name" value="PLAT/LH2_dom_sf"/>
</dbReference>
<keyword evidence="4" id="KW-0925">Oxylipin biosynthesis</keyword>
<evidence type="ECO:0000256" key="6">
    <source>
        <dbReference type="ARBA" id="ARBA00022964"/>
    </source>
</evidence>